<keyword evidence="4" id="KW-1185">Reference proteome</keyword>
<evidence type="ECO:0000313" key="4">
    <source>
        <dbReference type="Proteomes" id="UP001171902"/>
    </source>
</evidence>
<sequence length="126" mass="13928">MNPQFRGGQNIAMKLPKAKFEETVAFYRDTLGMEVVDESAAGIASGVQQCASVQFGPVKLWLDRVDNYASAELWLELFTDDVEQATGHLAEHGVEPQDELEPLPTGLKAHWITNPVGIPHLVRRAD</sequence>
<dbReference type="SUPFAM" id="SSF54593">
    <property type="entry name" value="Glyoxalase/Bleomycin resistance protein/Dihydroxybiphenyl dioxygenase"/>
    <property type="match status" value="1"/>
</dbReference>
<dbReference type="EMBL" id="JAUEMJ010000004">
    <property type="protein sequence ID" value="MDN3241234.1"/>
    <property type="molecule type" value="Genomic_DNA"/>
</dbReference>
<feature type="domain" description="Glyoxalase/fosfomycin resistance/dioxygenase" evidence="1">
    <location>
        <begin position="19"/>
        <end position="117"/>
    </location>
</feature>
<dbReference type="RefSeq" id="WP_289958145.1">
    <property type="nucleotide sequence ID" value="NZ_JAUEMJ010000004.1"/>
</dbReference>
<dbReference type="InterPro" id="IPR004360">
    <property type="entry name" value="Glyas_Fos-R_dOase_dom"/>
</dbReference>
<dbReference type="InterPro" id="IPR029068">
    <property type="entry name" value="Glyas_Bleomycin-R_OHBP_Dase"/>
</dbReference>
<evidence type="ECO:0000259" key="1">
    <source>
        <dbReference type="Pfam" id="PF00903"/>
    </source>
</evidence>
<dbReference type="Pfam" id="PF00903">
    <property type="entry name" value="Glyoxalase"/>
    <property type="match status" value="1"/>
</dbReference>
<gene>
    <name evidence="2" type="ORF">QWI33_16005</name>
    <name evidence="3" type="ORF">QWI33_26295</name>
</gene>
<protein>
    <submittedName>
        <fullName evidence="3">VOC family protein</fullName>
    </submittedName>
</protein>
<evidence type="ECO:0000313" key="2">
    <source>
        <dbReference type="EMBL" id="MDN3241234.1"/>
    </source>
</evidence>
<reference evidence="3" key="1">
    <citation type="submission" date="2023-06" db="EMBL/GenBank/DDBJ databases">
        <title>Gycomyces niveus sp.nov., a novel actinomycete isolated from soil in Shouguang.</title>
        <authorList>
            <person name="Yang X."/>
            <person name="Zhao J."/>
        </authorList>
    </citation>
    <scope>NUCLEOTIDE SEQUENCE</scope>
    <source>
        <strain evidence="3">NEAU C2</strain>
    </source>
</reference>
<evidence type="ECO:0000313" key="3">
    <source>
        <dbReference type="EMBL" id="MDN3243257.1"/>
    </source>
</evidence>
<comment type="caution">
    <text evidence="3">The sequence shown here is derived from an EMBL/GenBank/DDBJ whole genome shotgun (WGS) entry which is preliminary data.</text>
</comment>
<dbReference type="Gene3D" id="3.10.180.10">
    <property type="entry name" value="2,3-Dihydroxybiphenyl 1,2-Dioxygenase, domain 1"/>
    <property type="match status" value="1"/>
</dbReference>
<dbReference type="Proteomes" id="UP001171902">
    <property type="component" value="Unassembled WGS sequence"/>
</dbReference>
<dbReference type="EMBL" id="JAUEMJ010000012">
    <property type="protein sequence ID" value="MDN3243257.1"/>
    <property type="molecule type" value="Genomic_DNA"/>
</dbReference>
<proteinExistence type="predicted"/>
<name>A0ABT7YXE9_9ACTN</name>
<accession>A0ABT7YXE9</accession>
<organism evidence="3 4">
    <name type="scientific">Glycomyces tritici</name>
    <dbReference type="NCBI Taxonomy" id="2665176"/>
    <lineage>
        <taxon>Bacteria</taxon>
        <taxon>Bacillati</taxon>
        <taxon>Actinomycetota</taxon>
        <taxon>Actinomycetes</taxon>
        <taxon>Glycomycetales</taxon>
        <taxon>Glycomycetaceae</taxon>
        <taxon>Glycomyces</taxon>
    </lineage>
</organism>